<reference evidence="2 3" key="1">
    <citation type="journal article" date="2019" name="Int. J. Syst. Evol. Microbiol.">
        <title>The Global Catalogue of Microorganisms (GCM) 10K type strain sequencing project: providing services to taxonomists for standard genome sequencing and annotation.</title>
        <authorList>
            <consortium name="The Broad Institute Genomics Platform"/>
            <consortium name="The Broad Institute Genome Sequencing Center for Infectious Disease"/>
            <person name="Wu L."/>
            <person name="Ma J."/>
        </authorList>
    </citation>
    <scope>NUCLEOTIDE SEQUENCE [LARGE SCALE GENOMIC DNA]</scope>
    <source>
        <strain evidence="2 3">JCM 6835</strain>
    </source>
</reference>
<evidence type="ECO:0000313" key="2">
    <source>
        <dbReference type="EMBL" id="GAA2655921.1"/>
    </source>
</evidence>
<organism evidence="2 3">
    <name type="scientific">Nonomuraea recticatena</name>
    <dbReference type="NCBI Taxonomy" id="46178"/>
    <lineage>
        <taxon>Bacteria</taxon>
        <taxon>Bacillati</taxon>
        <taxon>Actinomycetota</taxon>
        <taxon>Actinomycetes</taxon>
        <taxon>Streptosporangiales</taxon>
        <taxon>Streptosporangiaceae</taxon>
        <taxon>Nonomuraea</taxon>
    </lineage>
</organism>
<evidence type="ECO:0000256" key="1">
    <source>
        <dbReference type="SAM" id="MobiDB-lite"/>
    </source>
</evidence>
<name>A0ABN3RLW1_9ACTN</name>
<accession>A0ABN3RLW1</accession>
<feature type="region of interest" description="Disordered" evidence="1">
    <location>
        <begin position="1"/>
        <end position="30"/>
    </location>
</feature>
<protein>
    <submittedName>
        <fullName evidence="2">Uncharacterized protein</fullName>
    </submittedName>
</protein>
<dbReference type="EMBL" id="BAAATE010000005">
    <property type="protein sequence ID" value="GAA2655921.1"/>
    <property type="molecule type" value="Genomic_DNA"/>
</dbReference>
<comment type="caution">
    <text evidence="2">The sequence shown here is derived from an EMBL/GenBank/DDBJ whole genome shotgun (WGS) entry which is preliminary data.</text>
</comment>
<sequence>MRTPASSFTGEMLSPVTSAADDRPKTGMSSVYGATVDASYRFSSHPHTPKPPSVEMNAT</sequence>
<keyword evidence="3" id="KW-1185">Reference proteome</keyword>
<evidence type="ECO:0000313" key="3">
    <source>
        <dbReference type="Proteomes" id="UP001501666"/>
    </source>
</evidence>
<dbReference type="Proteomes" id="UP001501666">
    <property type="component" value="Unassembled WGS sequence"/>
</dbReference>
<proteinExistence type="predicted"/>
<gene>
    <name evidence="2" type="ORF">GCM10010412_025590</name>
</gene>